<protein>
    <submittedName>
        <fullName evidence="1">Pre-mRNA cleavage complex 2 protein Pcf11</fullName>
    </submittedName>
</protein>
<sequence length="90" mass="10202">LKILRNVKRTGLKLAVRRRSPQATRRRARARPPERRSIIVRCVGIASSSSTTRTVRSGIYVTPCATSRSTTIRCACRTIRRPSQKKSPRK</sequence>
<dbReference type="EMBL" id="GAIX01003037">
    <property type="protein sequence ID" value="JAA89523.1"/>
    <property type="molecule type" value="Transcribed_RNA"/>
</dbReference>
<reference evidence="1" key="2">
    <citation type="submission" date="2013-05" db="EMBL/GenBank/DDBJ databases">
        <authorList>
            <person name="Carter J.-M."/>
            <person name="Baker S.C."/>
            <person name="Pink R."/>
            <person name="Carter D.R.F."/>
            <person name="Collins A."/>
            <person name="Tomlin J."/>
            <person name="Gibbs M."/>
            <person name="Breuker C.J."/>
        </authorList>
    </citation>
    <scope>NUCLEOTIDE SEQUENCE</scope>
    <source>
        <tissue evidence="1">Ovary</tissue>
    </source>
</reference>
<accession>S4PIA0</accession>
<proteinExistence type="predicted"/>
<organism evidence="1">
    <name type="scientific">Pararge aegeria</name>
    <name type="common">speckled wood butterfly</name>
    <dbReference type="NCBI Taxonomy" id="116150"/>
    <lineage>
        <taxon>Eukaryota</taxon>
        <taxon>Metazoa</taxon>
        <taxon>Ecdysozoa</taxon>
        <taxon>Arthropoda</taxon>
        <taxon>Hexapoda</taxon>
        <taxon>Insecta</taxon>
        <taxon>Pterygota</taxon>
        <taxon>Neoptera</taxon>
        <taxon>Endopterygota</taxon>
        <taxon>Lepidoptera</taxon>
        <taxon>Glossata</taxon>
        <taxon>Ditrysia</taxon>
        <taxon>Papilionoidea</taxon>
        <taxon>Nymphalidae</taxon>
        <taxon>Satyrinae</taxon>
        <taxon>Satyrini</taxon>
        <taxon>Parargina</taxon>
        <taxon>Pararge</taxon>
    </lineage>
</organism>
<evidence type="ECO:0000313" key="1">
    <source>
        <dbReference type="EMBL" id="JAA89523.1"/>
    </source>
</evidence>
<feature type="non-terminal residue" evidence="1">
    <location>
        <position position="1"/>
    </location>
</feature>
<name>S4PIA0_9NEOP</name>
<dbReference type="AlphaFoldDB" id="S4PIA0"/>
<reference evidence="1" key="1">
    <citation type="journal article" date="2013" name="BMC Genomics">
        <title>Unscrambling butterfly oogenesis.</title>
        <authorList>
            <person name="Carter J.M."/>
            <person name="Baker S.C."/>
            <person name="Pink R."/>
            <person name="Carter D.R."/>
            <person name="Collins A."/>
            <person name="Tomlin J."/>
            <person name="Gibbs M."/>
            <person name="Breuker C.J."/>
        </authorList>
    </citation>
    <scope>NUCLEOTIDE SEQUENCE</scope>
    <source>
        <tissue evidence="1">Ovary</tissue>
    </source>
</reference>
<feature type="non-terminal residue" evidence="1">
    <location>
        <position position="90"/>
    </location>
</feature>